<evidence type="ECO:0000256" key="1">
    <source>
        <dbReference type="SAM" id="Phobius"/>
    </source>
</evidence>
<feature type="transmembrane region" description="Helical" evidence="1">
    <location>
        <begin position="204"/>
        <end position="221"/>
    </location>
</feature>
<comment type="caution">
    <text evidence="2">The sequence shown here is derived from an EMBL/GenBank/DDBJ whole genome shotgun (WGS) entry which is preliminary data.</text>
</comment>
<organism evidence="2 3">
    <name type="scientific">Aureococcus anophagefferens</name>
    <name type="common">Harmful bloom alga</name>
    <dbReference type="NCBI Taxonomy" id="44056"/>
    <lineage>
        <taxon>Eukaryota</taxon>
        <taxon>Sar</taxon>
        <taxon>Stramenopiles</taxon>
        <taxon>Ochrophyta</taxon>
        <taxon>Pelagophyceae</taxon>
        <taxon>Pelagomonadales</taxon>
        <taxon>Pelagomonadaceae</taxon>
        <taxon>Aureococcus</taxon>
    </lineage>
</organism>
<evidence type="ECO:0008006" key="4">
    <source>
        <dbReference type="Google" id="ProtNLM"/>
    </source>
</evidence>
<feature type="transmembrane region" description="Helical" evidence="1">
    <location>
        <begin position="110"/>
        <end position="135"/>
    </location>
</feature>
<reference evidence="2 3" key="1">
    <citation type="submission" date="2024-03" db="EMBL/GenBank/DDBJ databases">
        <title>Aureococcus anophagefferens CCMP1851 and Kratosvirus quantuckense: Draft genome of a second virus-susceptible host strain in the model system.</title>
        <authorList>
            <person name="Chase E."/>
            <person name="Truchon A.R."/>
            <person name="Schepens W."/>
            <person name="Wilhelm S.W."/>
        </authorList>
    </citation>
    <scope>NUCLEOTIDE SEQUENCE [LARGE SCALE GENOMIC DNA]</scope>
    <source>
        <strain evidence="2 3">CCMP1851</strain>
    </source>
</reference>
<gene>
    <name evidence="2" type="ORF">SO694_00019272</name>
</gene>
<protein>
    <recommendedName>
        <fullName evidence="4">Linalool dehydratase/isomerase domain-containing protein</fullName>
    </recommendedName>
</protein>
<proteinExistence type="predicted"/>
<evidence type="ECO:0000313" key="2">
    <source>
        <dbReference type="EMBL" id="KAK7241859.1"/>
    </source>
</evidence>
<keyword evidence="1" id="KW-0812">Transmembrane</keyword>
<dbReference type="EMBL" id="JBBJCI010000152">
    <property type="protein sequence ID" value="KAK7241859.1"/>
    <property type="molecule type" value="Genomic_DNA"/>
</dbReference>
<feature type="transmembrane region" description="Helical" evidence="1">
    <location>
        <begin position="898"/>
        <end position="922"/>
    </location>
</feature>
<sequence>MEETPLEAFGDAPPAPPCDGTVVVDADADDDDANARVAALSSAKAQHSPTMASLKRLEGDARHLAGDVCEIAEDLADDAARGLEAAATGAVDDLLYGAHLLGRRARWASAFFTLAALGGLSLLGTHGVWYLAWYVPPSLPPLWWKLGMGLRWLAAPVGLGPAAYEELARARLAPRDPLAALGRFLAARRAAYAAADDGAPADGAAAPSFSLLAVFGVKRFARRAKASKRRLDEKKPALSLPSFFRVKRFAREPGQETKIFNPTSMRELVARARARNLAEVRRTEERLRDVRFETGDGCCGDRRQIELVGRRAAAAVAGAAVFLLVAAGLGEATIWLGPSLEAWGCDDTLSPAAADLLRDAGNAATDGLRAARLRALRRELAGGDACARRQLERLLPTALDWAQRRGSRGKVPMPLTFTEGENGYLAGWWTTRVVAYLPTFPPPQLEGSALYPLWCLYRGRMLAQNHVEYALPLGEARRLLRVAREAYPRAPVLDLYAGRCRPWPLAGANASLPDSYAAPCPRLGRAAGDGARDVAWAPDWAADTRFALEHLEDVMLYWFEDRQDPDGSFGGGWGDDVEAWRKFKALLLGFDFYRYKAGWERVSRSVHGKSSMRRGYSDHMSDVEHSAEPSADTVWPMQLINWGASYDDDSANAWRTIAARIGALQDAHWLVERETKSGAKTHVVRSSWIASGHGYALDFYPFSCSLAYHVRAIQPALGLLLELSRSPVRDEQREVRALLNRTVTDWLRGWVDASLRGENGKPPGVIPSAQYCPDAPLWLERETGVDLIGLLFFGAALGVLVTAKWRDYFRACLRRAEAIYQRREGLRRESLRGARVAPEAPEAPKLTLRTVLVTKRAAARARRRSKTLVRAKMGLAELLATTVVDESPAWLRPYLRRLFTADALAALLATVGAVLAICHAALGLREGKLTEAGGYGNNWWSPGCHIMPGVFAFPAQVENLMHALQAAATIHEDPFYMLPFLSMTATLNAVYNGTYAGPEDEGSAKWAALELESAVQSTLKVADALGLLGFVPPDVKHYYETHGRPSGYEAYRLGFDDAWDGTGEFRDYFSYDEAAFTSEVRFTDRIFSFHGAWRAALGDDERYRSGKRDYKPDKLYMAVTGDVVAPNTLPVRAVVWRTRAADLGVIVCPLPRVARTPRGQTSFVAKLFHFGEAPRPMGAVLHELADGSYSWFVISNGTFVDVAISAAGGLDNATKLEAAAQDMAFGPGVLVEASGSLEVARPRAATPLDFVLPPRVAVELGVFRVGR</sequence>
<feature type="transmembrane region" description="Helical" evidence="1">
    <location>
        <begin position="787"/>
        <end position="805"/>
    </location>
</feature>
<feature type="transmembrane region" description="Helical" evidence="1">
    <location>
        <begin position="312"/>
        <end position="336"/>
    </location>
</feature>
<evidence type="ECO:0000313" key="3">
    <source>
        <dbReference type="Proteomes" id="UP001363151"/>
    </source>
</evidence>
<accession>A0ABR1G030</accession>
<dbReference type="Proteomes" id="UP001363151">
    <property type="component" value="Unassembled WGS sequence"/>
</dbReference>
<keyword evidence="3" id="KW-1185">Reference proteome</keyword>
<name>A0ABR1G030_AURAN</name>
<keyword evidence="1" id="KW-1133">Transmembrane helix</keyword>
<keyword evidence="1" id="KW-0472">Membrane</keyword>